<accession>A0A0D7BNS1</accession>
<organism evidence="3 4">
    <name type="scientific">Cylindrobasidium torrendii FP15055 ss-10</name>
    <dbReference type="NCBI Taxonomy" id="1314674"/>
    <lineage>
        <taxon>Eukaryota</taxon>
        <taxon>Fungi</taxon>
        <taxon>Dikarya</taxon>
        <taxon>Basidiomycota</taxon>
        <taxon>Agaricomycotina</taxon>
        <taxon>Agaricomycetes</taxon>
        <taxon>Agaricomycetidae</taxon>
        <taxon>Agaricales</taxon>
        <taxon>Marasmiineae</taxon>
        <taxon>Physalacriaceae</taxon>
        <taxon>Cylindrobasidium</taxon>
    </lineage>
</organism>
<feature type="compositionally biased region" description="Basic residues" evidence="1">
    <location>
        <begin position="234"/>
        <end position="243"/>
    </location>
</feature>
<dbReference type="STRING" id="1314674.A0A0D7BNS1"/>
<feature type="non-terminal residue" evidence="3">
    <location>
        <position position="270"/>
    </location>
</feature>
<feature type="region of interest" description="Disordered" evidence="1">
    <location>
        <begin position="230"/>
        <end position="270"/>
    </location>
</feature>
<dbReference type="AlphaFoldDB" id="A0A0D7BNS1"/>
<evidence type="ECO:0000259" key="2">
    <source>
        <dbReference type="Pfam" id="PF25534"/>
    </source>
</evidence>
<dbReference type="Proteomes" id="UP000054007">
    <property type="component" value="Unassembled WGS sequence"/>
</dbReference>
<dbReference type="EMBL" id="KN880446">
    <property type="protein sequence ID" value="KIY72137.1"/>
    <property type="molecule type" value="Genomic_DNA"/>
</dbReference>
<sequence>MRLTSTLSAWITINGQKCEEFDTKISEDGEHATCWIPSQAGKEFVVHFADSPQTPTDYTLKLDGSKCGGKVCRMPDGLRHQYAVDGKAVGPTTIRPFSFAAIRQSDDDELLLNSIEGVGEIILNVCRATFTEGRPPKPPPAERMFHERLKKGIDHQTSYGAPILSARKTFWRPHHIGTPRTLTFKYRPLDVLRANGVAPMDATGRNNAGVKAEADVDFSDVEIIETPPDIKPDVKRKRTRTKIKHEERCSAPLKKLKREPTGDSEVIVLS</sequence>
<protein>
    <recommendedName>
        <fullName evidence="2">DUF7918 domain-containing protein</fullName>
    </recommendedName>
</protein>
<reference evidence="3 4" key="1">
    <citation type="journal article" date="2015" name="Fungal Genet. Biol.">
        <title>Evolution of novel wood decay mechanisms in Agaricales revealed by the genome sequences of Fistulina hepatica and Cylindrobasidium torrendii.</title>
        <authorList>
            <person name="Floudas D."/>
            <person name="Held B.W."/>
            <person name="Riley R."/>
            <person name="Nagy L.G."/>
            <person name="Koehler G."/>
            <person name="Ransdell A.S."/>
            <person name="Younus H."/>
            <person name="Chow J."/>
            <person name="Chiniquy J."/>
            <person name="Lipzen A."/>
            <person name="Tritt A."/>
            <person name="Sun H."/>
            <person name="Haridas S."/>
            <person name="LaButti K."/>
            <person name="Ohm R.A."/>
            <person name="Kues U."/>
            <person name="Blanchette R.A."/>
            <person name="Grigoriev I.V."/>
            <person name="Minto R.E."/>
            <person name="Hibbett D.S."/>
        </authorList>
    </citation>
    <scope>NUCLEOTIDE SEQUENCE [LARGE SCALE GENOMIC DNA]</scope>
    <source>
        <strain evidence="3 4">FP15055 ss-10</strain>
    </source>
</reference>
<dbReference type="InterPro" id="IPR057678">
    <property type="entry name" value="DUF7918"/>
</dbReference>
<dbReference type="OrthoDB" id="3364132at2759"/>
<evidence type="ECO:0000313" key="4">
    <source>
        <dbReference type="Proteomes" id="UP000054007"/>
    </source>
</evidence>
<evidence type="ECO:0000256" key="1">
    <source>
        <dbReference type="SAM" id="MobiDB-lite"/>
    </source>
</evidence>
<keyword evidence="4" id="KW-1185">Reference proteome</keyword>
<feature type="domain" description="DUF7918" evidence="2">
    <location>
        <begin position="9"/>
        <end position="199"/>
    </location>
</feature>
<name>A0A0D7BNS1_9AGAR</name>
<dbReference type="PANTHER" id="PTHR36223">
    <property type="entry name" value="BETA-LACTAMASE-TYPE TRANSPEPTIDASE FOLD DOMAIN CONTAINING PROTEIN"/>
    <property type="match status" value="1"/>
</dbReference>
<proteinExistence type="predicted"/>
<dbReference type="Pfam" id="PF25534">
    <property type="entry name" value="DUF7918"/>
    <property type="match status" value="1"/>
</dbReference>
<dbReference type="PANTHER" id="PTHR36223:SF1">
    <property type="entry name" value="TRANSCRIPTION ELONGATION FACTOR EAF N-TERMINAL DOMAIN-CONTAINING PROTEIN"/>
    <property type="match status" value="1"/>
</dbReference>
<evidence type="ECO:0000313" key="3">
    <source>
        <dbReference type="EMBL" id="KIY72137.1"/>
    </source>
</evidence>
<gene>
    <name evidence="3" type="ORF">CYLTODRAFT_418120</name>
</gene>